<dbReference type="Gene3D" id="3.30.70.1290">
    <property type="entry name" value="Transposase IS200-like"/>
    <property type="match status" value="1"/>
</dbReference>
<feature type="compositionally biased region" description="Low complexity" evidence="1">
    <location>
        <begin position="261"/>
        <end position="270"/>
    </location>
</feature>
<dbReference type="InterPro" id="IPR002686">
    <property type="entry name" value="Transposase_17"/>
</dbReference>
<proteinExistence type="predicted"/>
<dbReference type="STRING" id="229919.GCA_001050195_03387"/>
<dbReference type="Pfam" id="PF01797">
    <property type="entry name" value="Y1_Tnp"/>
    <property type="match status" value="1"/>
</dbReference>
<reference evidence="3 4" key="1">
    <citation type="journal article" date="2018" name="Nat. Biotechnol.">
        <title>A standardized bacterial taxonomy based on genome phylogeny substantially revises the tree of life.</title>
        <authorList>
            <person name="Parks D.H."/>
            <person name="Chuvochina M."/>
            <person name="Waite D.W."/>
            <person name="Rinke C."/>
            <person name="Skarshewski A."/>
            <person name="Chaumeil P.A."/>
            <person name="Hugenholtz P."/>
        </authorList>
    </citation>
    <scope>NUCLEOTIDE SEQUENCE [LARGE SCALE GENOMIC DNA]</scope>
    <source>
        <strain evidence="3">UBA8781</strain>
    </source>
</reference>
<dbReference type="InterPro" id="IPR036515">
    <property type="entry name" value="Transposase_17_sf"/>
</dbReference>
<feature type="compositionally biased region" description="Polar residues" evidence="1">
    <location>
        <begin position="1"/>
        <end position="13"/>
    </location>
</feature>
<dbReference type="GO" id="GO:0003677">
    <property type="term" value="F:DNA binding"/>
    <property type="evidence" value="ECO:0007669"/>
    <property type="project" value="InterPro"/>
</dbReference>
<gene>
    <name evidence="3" type="ORF">DEQ80_08165</name>
</gene>
<dbReference type="SUPFAM" id="SSF143422">
    <property type="entry name" value="Transposase IS200-like"/>
    <property type="match status" value="1"/>
</dbReference>
<evidence type="ECO:0000256" key="1">
    <source>
        <dbReference type="SAM" id="MobiDB-lite"/>
    </source>
</evidence>
<feature type="region of interest" description="Disordered" evidence="1">
    <location>
        <begin position="246"/>
        <end position="311"/>
    </location>
</feature>
<dbReference type="GO" id="GO:0006313">
    <property type="term" value="P:DNA transposition"/>
    <property type="evidence" value="ECO:0007669"/>
    <property type="project" value="InterPro"/>
</dbReference>
<evidence type="ECO:0000259" key="2">
    <source>
        <dbReference type="Pfam" id="PF01797"/>
    </source>
</evidence>
<evidence type="ECO:0000313" key="3">
    <source>
        <dbReference type="EMBL" id="HCE17819.1"/>
    </source>
</evidence>
<feature type="region of interest" description="Disordered" evidence="1">
    <location>
        <begin position="210"/>
        <end position="229"/>
    </location>
</feature>
<sequence length="480" mass="51987">MNDQPVNDATSAPQPSPPPGWLGEGQFVELLAATRARGGMLVARDGVVFSGGGLTEAVAHELEKTAQRSLERLTGEGERTDLVRFVRLPGQGKWRDHLFYVTSVAPEVVLAMAYAVGTPLRQVREQSAFVAGRLAACMDAPLPPSATEILPTPPSSEPAVEPDAVLPVGDEEEVAEIDLSALLGDVPPPDPYPPGEMLSPSPEISMSLPRLEEEKAPEETPESQGEESPAWAEVLEALSWIEEARNAGNARPQPPAPPEEMPLSEPSPEVEATRPASVESDTMEETLPTPVTPVSAPLQLEEPPPDDLEDTRPHVLTHLVSLQQVEPVSAAFSQLSYTCVLIPRLPQHTLTGQLGEQLSQWIQQLCLAFGWRLEGIAVRPQYLQCTVQVSPSIAPAHLVRVLRHRLSELIFQHFPMFGRQNPSGDFWATGYLIVGGPQPPSPRLLRDYIAETRRRQGVTSSGEPLALQQPSSADSASPLH</sequence>
<feature type="region of interest" description="Disordered" evidence="1">
    <location>
        <begin position="1"/>
        <end position="20"/>
    </location>
</feature>
<feature type="compositionally biased region" description="Polar residues" evidence="1">
    <location>
        <begin position="457"/>
        <end position="480"/>
    </location>
</feature>
<comment type="caution">
    <text evidence="3">The sequence shown here is derived from an EMBL/GenBank/DDBJ whole genome shotgun (WGS) entry which is preliminary data.</text>
</comment>
<dbReference type="EMBL" id="DPBP01000031">
    <property type="protein sequence ID" value="HCE17819.1"/>
    <property type="molecule type" value="Genomic_DNA"/>
</dbReference>
<dbReference type="GO" id="GO:0004803">
    <property type="term" value="F:transposase activity"/>
    <property type="evidence" value="ECO:0007669"/>
    <property type="project" value="InterPro"/>
</dbReference>
<protein>
    <recommendedName>
        <fullName evidence="2">Transposase IS200-like domain-containing protein</fullName>
    </recommendedName>
</protein>
<feature type="region of interest" description="Disordered" evidence="1">
    <location>
        <begin position="454"/>
        <end position="480"/>
    </location>
</feature>
<organism evidence="3 4">
    <name type="scientific">Anaerolinea thermolimosa</name>
    <dbReference type="NCBI Taxonomy" id="229919"/>
    <lineage>
        <taxon>Bacteria</taxon>
        <taxon>Bacillati</taxon>
        <taxon>Chloroflexota</taxon>
        <taxon>Anaerolineae</taxon>
        <taxon>Anaerolineales</taxon>
        <taxon>Anaerolineaceae</taxon>
        <taxon>Anaerolinea</taxon>
    </lineage>
</organism>
<dbReference type="Proteomes" id="UP000264141">
    <property type="component" value="Unassembled WGS sequence"/>
</dbReference>
<evidence type="ECO:0000313" key="4">
    <source>
        <dbReference type="Proteomes" id="UP000264141"/>
    </source>
</evidence>
<feature type="domain" description="Transposase IS200-like" evidence="2">
    <location>
        <begin position="332"/>
        <end position="450"/>
    </location>
</feature>
<dbReference type="AlphaFoldDB" id="A0A3D1JGW6"/>
<name>A0A3D1JGW6_9CHLR</name>
<feature type="region of interest" description="Disordered" evidence="1">
    <location>
        <begin position="182"/>
        <end position="203"/>
    </location>
</feature>
<accession>A0A3D1JGW6</accession>